<comment type="caution">
    <text evidence="1">The sequence shown here is derived from an EMBL/GenBank/DDBJ whole genome shotgun (WGS) entry which is preliminary data.</text>
</comment>
<name>A0A1J5RQ60_9ZZZZ</name>
<evidence type="ECO:0000313" key="1">
    <source>
        <dbReference type="EMBL" id="OIQ98126.1"/>
    </source>
</evidence>
<protein>
    <submittedName>
        <fullName evidence="1">2-phospho-L-lactate guanylyltransferase</fullName>
        <ecNumber evidence="1">2.7.7.68</ecNumber>
    </submittedName>
</protein>
<keyword evidence="1" id="KW-0808">Transferase</keyword>
<dbReference type="GO" id="GO:0043814">
    <property type="term" value="F:phospholactate guanylyltransferase activity"/>
    <property type="evidence" value="ECO:0007669"/>
    <property type="project" value="UniProtKB-EC"/>
</dbReference>
<proteinExistence type="predicted"/>
<accession>A0A1J5RQ60</accession>
<dbReference type="PANTHER" id="PTHR36529">
    <property type="entry name" value="SLL1095 PROTEIN"/>
    <property type="match status" value="1"/>
</dbReference>
<dbReference type="SUPFAM" id="SSF53448">
    <property type="entry name" value="Nucleotide-diphospho-sugar transferases"/>
    <property type="match status" value="1"/>
</dbReference>
<reference evidence="1" key="1">
    <citation type="submission" date="2016-10" db="EMBL/GenBank/DDBJ databases">
        <title>Sequence of Gallionella enrichment culture.</title>
        <authorList>
            <person name="Poehlein A."/>
            <person name="Muehling M."/>
            <person name="Daniel R."/>
        </authorList>
    </citation>
    <scope>NUCLEOTIDE SEQUENCE</scope>
</reference>
<dbReference type="AlphaFoldDB" id="A0A1J5RQ60"/>
<dbReference type="EC" id="2.7.7.68" evidence="1"/>
<sequence length="207" mass="22133">MKSTRIIIFAKAPKPGLAKTRLIPALGAEGAAELAQQMLLHTVNEALAANVGVVELCVTPSIDAAAWNENQLPAGVEISDQGEGDLGARMARAAARALNKGEAVLLVGTDCVEMSADLLREARLVLHDHDAVIHCTADGGYALLGLGQFSPFLFSNMPWSTDAVASTTIARFGQLGWSVHVGQMLHDVDEPRDLKYMNEKWRLHAVA</sequence>
<gene>
    <name evidence="1" type="primary">cofC_1</name>
    <name evidence="1" type="ORF">GALL_198900</name>
</gene>
<dbReference type="InterPro" id="IPR029044">
    <property type="entry name" value="Nucleotide-diphossugar_trans"/>
</dbReference>
<dbReference type="PANTHER" id="PTHR36529:SF1">
    <property type="entry name" value="GLYCOSYLTRANSFERASE"/>
    <property type="match status" value="1"/>
</dbReference>
<dbReference type="NCBIfam" id="TIGR04282">
    <property type="entry name" value="glyco_like_cofC"/>
    <property type="match status" value="1"/>
</dbReference>
<dbReference type="EMBL" id="MLJW01000123">
    <property type="protein sequence ID" value="OIQ98126.1"/>
    <property type="molecule type" value="Genomic_DNA"/>
</dbReference>
<dbReference type="Pfam" id="PF09837">
    <property type="entry name" value="DUF2064"/>
    <property type="match status" value="1"/>
</dbReference>
<dbReference type="InterPro" id="IPR018641">
    <property type="entry name" value="Trfase_1_rSAM/seldom-assoc"/>
</dbReference>
<dbReference type="Gene3D" id="3.90.550.10">
    <property type="entry name" value="Spore Coat Polysaccharide Biosynthesis Protein SpsA, Chain A"/>
    <property type="match status" value="1"/>
</dbReference>
<organism evidence="1">
    <name type="scientific">mine drainage metagenome</name>
    <dbReference type="NCBI Taxonomy" id="410659"/>
    <lineage>
        <taxon>unclassified sequences</taxon>
        <taxon>metagenomes</taxon>
        <taxon>ecological metagenomes</taxon>
    </lineage>
</organism>
<keyword evidence="1" id="KW-0548">Nucleotidyltransferase</keyword>